<evidence type="ECO:0000256" key="1">
    <source>
        <dbReference type="SAM" id="Coils"/>
    </source>
</evidence>
<accession>A0A5J4R3Z7</accession>
<protein>
    <submittedName>
        <fullName evidence="2">Uncharacterized protein</fullName>
    </submittedName>
</protein>
<evidence type="ECO:0000313" key="2">
    <source>
        <dbReference type="EMBL" id="KAA6328449.1"/>
    </source>
</evidence>
<dbReference type="AlphaFoldDB" id="A0A5J4R3Z7"/>
<dbReference type="Proteomes" id="UP000324800">
    <property type="component" value="Unassembled WGS sequence"/>
</dbReference>
<evidence type="ECO:0000313" key="3">
    <source>
        <dbReference type="Proteomes" id="UP000324800"/>
    </source>
</evidence>
<reference evidence="2 3" key="1">
    <citation type="submission" date="2019-03" db="EMBL/GenBank/DDBJ databases">
        <title>Single cell metagenomics reveals metabolic interactions within the superorganism composed of flagellate Streblomastix strix and complex community of Bacteroidetes bacteria on its surface.</title>
        <authorList>
            <person name="Treitli S.C."/>
            <person name="Kolisko M."/>
            <person name="Husnik F."/>
            <person name="Keeling P."/>
            <person name="Hampl V."/>
        </authorList>
    </citation>
    <scope>NUCLEOTIDE SEQUENCE [LARGE SCALE GENOMIC DNA]</scope>
    <source>
        <strain evidence="2">ST1C</strain>
    </source>
</reference>
<organism evidence="2 3">
    <name type="scientific">Streblomastix strix</name>
    <dbReference type="NCBI Taxonomy" id="222440"/>
    <lineage>
        <taxon>Eukaryota</taxon>
        <taxon>Metamonada</taxon>
        <taxon>Preaxostyla</taxon>
        <taxon>Oxymonadida</taxon>
        <taxon>Streblomastigidae</taxon>
        <taxon>Streblomastix</taxon>
    </lineage>
</organism>
<feature type="non-terminal residue" evidence="2">
    <location>
        <position position="1"/>
    </location>
</feature>
<proteinExistence type="predicted"/>
<sequence length="79" mass="9180">LKQELEDQKAKAVAEDGRDKQEVIDELGDKLKCCEDEILQLEEDKMKNQDIIDALQKQLADIPKIGRNAFIYYFPRLKS</sequence>
<dbReference type="EMBL" id="SNRW01043319">
    <property type="protein sequence ID" value="KAA6328449.1"/>
    <property type="molecule type" value="Genomic_DNA"/>
</dbReference>
<gene>
    <name evidence="2" type="ORF">EZS28_053715</name>
</gene>
<comment type="caution">
    <text evidence="2">The sequence shown here is derived from an EMBL/GenBank/DDBJ whole genome shotgun (WGS) entry which is preliminary data.</text>
</comment>
<keyword evidence="1" id="KW-0175">Coiled coil</keyword>
<feature type="coiled-coil region" evidence="1">
    <location>
        <begin position="24"/>
        <end position="58"/>
    </location>
</feature>
<name>A0A5J4R3Z7_9EUKA</name>